<comment type="caution">
    <text evidence="3">The sequence shown here is derived from an EMBL/GenBank/DDBJ whole genome shotgun (WGS) entry which is preliminary data.</text>
</comment>
<dbReference type="PANTHER" id="PTHR31151:SF0">
    <property type="entry name" value="PROLINE-TRNA LIGASE (DUF1680)"/>
    <property type="match status" value="1"/>
</dbReference>
<feature type="domain" description="Non-reducing end beta-L-arabinofuranosidase-like GH127 catalytic" evidence="1">
    <location>
        <begin position="49"/>
        <end position="424"/>
    </location>
</feature>
<dbReference type="InterPro" id="IPR012878">
    <property type="entry name" value="Beta-AFase-like_GH127_cat"/>
</dbReference>
<dbReference type="Pfam" id="PF07944">
    <property type="entry name" value="Beta-AFase-like_GH127_cat"/>
    <property type="match status" value="1"/>
</dbReference>
<organism evidence="3 4">
    <name type="scientific">Granulicella aggregans</name>
    <dbReference type="NCBI Taxonomy" id="474949"/>
    <lineage>
        <taxon>Bacteria</taxon>
        <taxon>Pseudomonadati</taxon>
        <taxon>Acidobacteriota</taxon>
        <taxon>Terriglobia</taxon>
        <taxon>Terriglobales</taxon>
        <taxon>Acidobacteriaceae</taxon>
        <taxon>Granulicella</taxon>
    </lineage>
</organism>
<evidence type="ECO:0000259" key="2">
    <source>
        <dbReference type="Pfam" id="PF20736"/>
    </source>
</evidence>
<dbReference type="InterPro" id="IPR006311">
    <property type="entry name" value="TAT_signal"/>
</dbReference>
<reference evidence="3 4" key="1">
    <citation type="submission" date="2020-08" db="EMBL/GenBank/DDBJ databases">
        <title>Genomic Encyclopedia of Type Strains, Phase IV (KMG-V): Genome sequencing to study the core and pangenomes of soil and plant-associated prokaryotes.</title>
        <authorList>
            <person name="Whitman W."/>
        </authorList>
    </citation>
    <scope>NUCLEOTIDE SEQUENCE [LARGE SCALE GENOMIC DNA]</scope>
    <source>
        <strain evidence="3 4">M8UP14</strain>
    </source>
</reference>
<dbReference type="InterPro" id="IPR049046">
    <property type="entry name" value="Beta-AFase-like_GH127_middle"/>
</dbReference>
<keyword evidence="4" id="KW-1185">Reference proteome</keyword>
<dbReference type="Proteomes" id="UP000540989">
    <property type="component" value="Unassembled WGS sequence"/>
</dbReference>
<accession>A0A7W7ZBH2</accession>
<sequence length="631" mass="69215">MSFHSFTRRDVLKGGAAASVGLALGGRAMADLLPGAGAGARLKQLEYGQVTLLPGPMRTQFEQTQARFLGLDNDMLLKPFRQGAGLDAPGDDMGGWYSNSRFWATNGGAEGFVAGHSFGQYVSALSRGYAATGDRATKVKVEQLVAGLQPTLVSKFYDGYHLPGYTFDKTFCGLSDACYLAGVKSAEPAMKVALDAALPHLPEKALSRMEQHARPHKIDGDTWDETYTLPENLFLAYQRTGDVKYRDTAVRFLEDDLLFNPLAEDINVLPGEHAYSHVNALSSAMQAYLTTGSEKHLRAATNGFRIVQDQSYATGGWGPGESLLRPHTDDLARSLFSERNSFETPCGAYGHFKITRYLLRVTGDSRYGDSMERVLYNTVLGVKPIQEDGSSFYYSDYSMNGRKLYYANKWPCCSGTLPQMAADYGISSYFASDAGLHVNLFVPSQVTWKQGGVPVTLVQETEYPFRQTTKMTLKLTAEREFVLNLRIPAWAGPGTRVLVNGKSVDGEVKPGTFYAVKRGWRNGDVMEMEFGMPVRVETLSMNVNQHSSTEPGKMLASENTTEFAALMSGPVVYMATGHWPTEMTRSSLMAAKKVEGGDAYSVETGGAPVLFKPFMGIGDEMYRTYQTLKLG</sequence>
<name>A0A7W7ZBH2_9BACT</name>
<dbReference type="PROSITE" id="PS51318">
    <property type="entry name" value="TAT"/>
    <property type="match status" value="1"/>
</dbReference>
<dbReference type="AlphaFoldDB" id="A0A7W7ZBH2"/>
<dbReference type="Pfam" id="PF20736">
    <property type="entry name" value="Glyco_hydro127M"/>
    <property type="match status" value="1"/>
</dbReference>
<evidence type="ECO:0008006" key="5">
    <source>
        <dbReference type="Google" id="ProtNLM"/>
    </source>
</evidence>
<dbReference type="SUPFAM" id="SSF48208">
    <property type="entry name" value="Six-hairpin glycosidases"/>
    <property type="match status" value="1"/>
</dbReference>
<evidence type="ECO:0000313" key="4">
    <source>
        <dbReference type="Proteomes" id="UP000540989"/>
    </source>
</evidence>
<dbReference type="GO" id="GO:0005975">
    <property type="term" value="P:carbohydrate metabolic process"/>
    <property type="evidence" value="ECO:0007669"/>
    <property type="project" value="InterPro"/>
</dbReference>
<evidence type="ECO:0000259" key="1">
    <source>
        <dbReference type="Pfam" id="PF07944"/>
    </source>
</evidence>
<evidence type="ECO:0000313" key="3">
    <source>
        <dbReference type="EMBL" id="MBB5056737.1"/>
    </source>
</evidence>
<dbReference type="InterPro" id="IPR008928">
    <property type="entry name" value="6-hairpin_glycosidase_sf"/>
</dbReference>
<gene>
    <name evidence="3" type="ORF">HDF16_001422</name>
</gene>
<protein>
    <recommendedName>
        <fullName evidence="5">DUF1680 family protein</fullName>
    </recommendedName>
</protein>
<proteinExistence type="predicted"/>
<dbReference type="EMBL" id="JACHIP010000002">
    <property type="protein sequence ID" value="MBB5056737.1"/>
    <property type="molecule type" value="Genomic_DNA"/>
</dbReference>
<feature type="domain" description="Non-reducing end beta-L-arabinofuranosidase-like GH127 middle" evidence="2">
    <location>
        <begin position="436"/>
        <end position="532"/>
    </location>
</feature>
<dbReference type="PANTHER" id="PTHR31151">
    <property type="entry name" value="PROLINE-TRNA LIGASE (DUF1680)"/>
    <property type="match status" value="1"/>
</dbReference>
<dbReference type="RefSeq" id="WP_184214878.1">
    <property type="nucleotide sequence ID" value="NZ_JACHIP010000002.1"/>
</dbReference>